<dbReference type="OrthoDB" id="10643971at2759"/>
<reference evidence="1" key="1">
    <citation type="journal article" date="2010" name="Science">
        <title>Plasticity of animal genome architecture unmasked by rapid evolution of a pelagic tunicate.</title>
        <authorList>
            <person name="Denoeud F."/>
            <person name="Henriet S."/>
            <person name="Mungpakdee S."/>
            <person name="Aury J.M."/>
            <person name="Da Silva C."/>
            <person name="Brinkmann H."/>
            <person name="Mikhaleva J."/>
            <person name="Olsen L.C."/>
            <person name="Jubin C."/>
            <person name="Canestro C."/>
            <person name="Bouquet J.M."/>
            <person name="Danks G."/>
            <person name="Poulain J."/>
            <person name="Campsteijn C."/>
            <person name="Adamski M."/>
            <person name="Cross I."/>
            <person name="Yadetie F."/>
            <person name="Muffato M."/>
            <person name="Louis A."/>
            <person name="Butcher S."/>
            <person name="Tsagkogeorga G."/>
            <person name="Konrad A."/>
            <person name="Singh S."/>
            <person name="Jensen M.F."/>
            <person name="Cong E.H."/>
            <person name="Eikeseth-Otteraa H."/>
            <person name="Noel B."/>
            <person name="Anthouard V."/>
            <person name="Porcel B.M."/>
            <person name="Kachouri-Lafond R."/>
            <person name="Nishino A."/>
            <person name="Ugolini M."/>
            <person name="Chourrout P."/>
            <person name="Nishida H."/>
            <person name="Aasland R."/>
            <person name="Huzurbazar S."/>
            <person name="Westhof E."/>
            <person name="Delsuc F."/>
            <person name="Lehrach H."/>
            <person name="Reinhardt R."/>
            <person name="Weissenbach J."/>
            <person name="Roy S.W."/>
            <person name="Artiguenave F."/>
            <person name="Postlethwait J.H."/>
            <person name="Manak J.R."/>
            <person name="Thompson E.M."/>
            <person name="Jaillon O."/>
            <person name="Du Pasquier L."/>
            <person name="Boudinot P."/>
            <person name="Liberles D.A."/>
            <person name="Volff J.N."/>
            <person name="Philippe H."/>
            <person name="Lenhard B."/>
            <person name="Roest Crollius H."/>
            <person name="Wincker P."/>
            <person name="Chourrout D."/>
        </authorList>
    </citation>
    <scope>NUCLEOTIDE SEQUENCE [LARGE SCALE GENOMIC DNA]</scope>
</reference>
<protein>
    <submittedName>
        <fullName evidence="1">Uncharacterized protein</fullName>
    </submittedName>
</protein>
<accession>E4XPS0</accession>
<dbReference type="EMBL" id="FN653096">
    <property type="protein sequence ID" value="CBY11858.1"/>
    <property type="molecule type" value="Genomic_DNA"/>
</dbReference>
<name>E4XPS0_OIKDI</name>
<gene>
    <name evidence="1" type="ORF">GSOID_T00017197001</name>
</gene>
<organism evidence="1">
    <name type="scientific">Oikopleura dioica</name>
    <name type="common">Tunicate</name>
    <dbReference type="NCBI Taxonomy" id="34765"/>
    <lineage>
        <taxon>Eukaryota</taxon>
        <taxon>Metazoa</taxon>
        <taxon>Chordata</taxon>
        <taxon>Tunicata</taxon>
        <taxon>Appendicularia</taxon>
        <taxon>Copelata</taxon>
        <taxon>Oikopleuridae</taxon>
        <taxon>Oikopleura</taxon>
    </lineage>
</organism>
<sequence length="194" mass="22466">MPRRIRKELGSQRVDCSQKQKKKFCRMIQQGVPFKEVTKEYKKQFGKPLSRSTYFDWKKNTEEIINSGASSGLDFLAEIEKTTQDVEGIFGLSIMAAKLAATPKNQEEDQIQSLTFHLDFCKRIIRIHNLRVTSSLSTMLVMTKSEEEAEISRLAAIMSNFDDSRIWNADESAIMVTYSPRKRILIRKDNCFRK</sequence>
<evidence type="ECO:0000313" key="2">
    <source>
        <dbReference type="Proteomes" id="UP000001307"/>
    </source>
</evidence>
<evidence type="ECO:0000313" key="1">
    <source>
        <dbReference type="EMBL" id="CBY11858.1"/>
    </source>
</evidence>
<dbReference type="InParanoid" id="E4XPS0"/>
<dbReference type="AlphaFoldDB" id="E4XPS0"/>
<proteinExistence type="predicted"/>
<dbReference type="Proteomes" id="UP000001307">
    <property type="component" value="Unassembled WGS sequence"/>
</dbReference>
<keyword evidence="2" id="KW-1185">Reference proteome</keyword>